<feature type="domain" description="Glutamine amidotransferase type-2" evidence="12">
    <location>
        <begin position="18"/>
        <end position="240"/>
    </location>
</feature>
<comment type="cofactor">
    <cofactor evidence="7 10">
        <name>Mg(2+)</name>
        <dbReference type="ChEBI" id="CHEBI:18420"/>
    </cofactor>
    <text evidence="7 10">Binds 1 Mg(2+) ion per subunit.</text>
</comment>
<evidence type="ECO:0000256" key="10">
    <source>
        <dbReference type="PIRSR" id="PIRSR000485-2"/>
    </source>
</evidence>
<accession>A0A6I0F3F5</accession>
<evidence type="ECO:0000313" key="14">
    <source>
        <dbReference type="Proteomes" id="UP000468766"/>
    </source>
</evidence>
<dbReference type="InterPro" id="IPR000836">
    <property type="entry name" value="PRTase_dom"/>
</dbReference>
<dbReference type="CDD" id="cd00715">
    <property type="entry name" value="GPATase_N"/>
    <property type="match status" value="1"/>
</dbReference>
<comment type="function">
    <text evidence="7">Catalyzes the formation of phosphoribosylamine from phosphoribosylpyrophosphate (PRPP) and glutamine.</text>
</comment>
<evidence type="ECO:0000256" key="11">
    <source>
        <dbReference type="PIRSR" id="PIRSR000485-3"/>
    </source>
</evidence>
<keyword evidence="7" id="KW-0004">4Fe-4S</keyword>
<feature type="binding site" evidence="7 10">
    <location>
        <position position="365"/>
    </location>
    <ligand>
        <name>Mg(2+)</name>
        <dbReference type="ChEBI" id="CHEBI:18420"/>
    </ligand>
</feature>
<comment type="similarity">
    <text evidence="2 7 8">In the C-terminal section; belongs to the purine/pyrimidine phosphoribosyltransferase family.</text>
</comment>
<dbReference type="InterPro" id="IPR005854">
    <property type="entry name" value="PurF"/>
</dbReference>
<gene>
    <name evidence="7" type="primary">purF</name>
    <name evidence="13" type="ORF">F9B85_04920</name>
</gene>
<keyword evidence="7 11" id="KW-0411">Iron-sulfur</keyword>
<reference evidence="13 14" key="1">
    <citation type="submission" date="2019-10" db="EMBL/GenBank/DDBJ databases">
        <title>Whole-genome sequence of the extremophile Heliorestis acidaminivorans DSM 24790.</title>
        <authorList>
            <person name="Kyndt J.A."/>
            <person name="Meyer T.E."/>
        </authorList>
    </citation>
    <scope>NUCLEOTIDE SEQUENCE [LARGE SCALE GENOMIC DNA]</scope>
    <source>
        <strain evidence="13 14">DSM 24790</strain>
    </source>
</reference>
<feature type="binding site" evidence="7 10">
    <location>
        <position position="303"/>
    </location>
    <ligand>
        <name>Mg(2+)</name>
        <dbReference type="ChEBI" id="CHEBI:18420"/>
    </ligand>
</feature>
<evidence type="ECO:0000256" key="4">
    <source>
        <dbReference type="ARBA" id="ARBA00022679"/>
    </source>
</evidence>
<dbReference type="GO" id="GO:0051539">
    <property type="term" value="F:4 iron, 4 sulfur cluster binding"/>
    <property type="evidence" value="ECO:0007669"/>
    <property type="project" value="UniProtKB-KW"/>
</dbReference>
<dbReference type="HAMAP" id="MF_01931">
    <property type="entry name" value="PurF"/>
    <property type="match status" value="1"/>
</dbReference>
<feature type="binding site" evidence="7 10">
    <location>
        <position position="366"/>
    </location>
    <ligand>
        <name>Mg(2+)</name>
        <dbReference type="ChEBI" id="CHEBI:18420"/>
    </ligand>
</feature>
<evidence type="ECO:0000256" key="5">
    <source>
        <dbReference type="ARBA" id="ARBA00022755"/>
    </source>
</evidence>
<feature type="active site" description="Nucleophile" evidence="7 9">
    <location>
        <position position="18"/>
    </location>
</feature>
<comment type="caution">
    <text evidence="13">The sequence shown here is derived from an EMBL/GenBank/DDBJ whole genome shotgun (WGS) entry which is preliminary data.</text>
</comment>
<feature type="binding site" evidence="7 11">
    <location>
        <position position="256"/>
    </location>
    <ligand>
        <name>[4Fe-4S] cluster</name>
        <dbReference type="ChEBI" id="CHEBI:49883"/>
    </ligand>
</feature>
<dbReference type="InterPro" id="IPR029057">
    <property type="entry name" value="PRTase-like"/>
</dbReference>
<dbReference type="Gene3D" id="3.60.20.10">
    <property type="entry name" value="Glutamine Phosphoribosylpyrophosphate, subunit 1, domain 1"/>
    <property type="match status" value="1"/>
</dbReference>
<dbReference type="PIRSF" id="PIRSF000485">
    <property type="entry name" value="Amd_phspho_trans"/>
    <property type="match status" value="1"/>
</dbReference>
<dbReference type="GO" id="GO:0006189">
    <property type="term" value="P:'de novo' IMP biosynthetic process"/>
    <property type="evidence" value="ECO:0007669"/>
    <property type="project" value="UniProtKB-UniRule"/>
</dbReference>
<dbReference type="Proteomes" id="UP000468766">
    <property type="component" value="Unassembled WGS sequence"/>
</dbReference>
<keyword evidence="14" id="KW-1185">Reference proteome</keyword>
<dbReference type="GO" id="GO:0009113">
    <property type="term" value="P:purine nucleobase biosynthetic process"/>
    <property type="evidence" value="ECO:0007669"/>
    <property type="project" value="UniProtKB-UniRule"/>
</dbReference>
<dbReference type="SUPFAM" id="SSF56235">
    <property type="entry name" value="N-terminal nucleophile aminohydrolases (Ntn hydrolases)"/>
    <property type="match status" value="1"/>
</dbReference>
<evidence type="ECO:0000256" key="3">
    <source>
        <dbReference type="ARBA" id="ARBA00022676"/>
    </source>
</evidence>
<keyword evidence="7 10" id="KW-0479">Metal-binding</keyword>
<dbReference type="OrthoDB" id="9801213at2"/>
<evidence type="ECO:0000256" key="9">
    <source>
        <dbReference type="PIRSR" id="PIRSR000485-1"/>
    </source>
</evidence>
<dbReference type="GO" id="GO:0000287">
    <property type="term" value="F:magnesium ion binding"/>
    <property type="evidence" value="ECO:0007669"/>
    <property type="project" value="UniProtKB-UniRule"/>
</dbReference>
<dbReference type="PANTHER" id="PTHR11907">
    <property type="entry name" value="AMIDOPHOSPHORIBOSYLTRANSFERASE"/>
    <property type="match status" value="1"/>
</dbReference>
<dbReference type="NCBIfam" id="TIGR01134">
    <property type="entry name" value="purF"/>
    <property type="match status" value="1"/>
</dbReference>
<dbReference type="PROSITE" id="PS51278">
    <property type="entry name" value="GATASE_TYPE_2"/>
    <property type="match status" value="1"/>
</dbReference>
<keyword evidence="4 7" id="KW-0808">Transferase</keyword>
<comment type="cofactor">
    <cofactor evidence="7 11">
        <name>[4Fe-4S] cluster</name>
        <dbReference type="ChEBI" id="CHEBI:49883"/>
    </cofactor>
    <text evidence="7 11">Binds 1 [4Fe-4S] cluster per subunit.</text>
</comment>
<evidence type="ECO:0000313" key="13">
    <source>
        <dbReference type="EMBL" id="KAB2953257.1"/>
    </source>
</evidence>
<comment type="pathway">
    <text evidence="1 7 8">Purine metabolism; IMP biosynthesis via de novo pathway; N(1)-(5-phospho-D-ribosyl)glycinamide from 5-phospho-alpha-D-ribose 1-diphosphate: step 1/2.</text>
</comment>
<dbReference type="GO" id="GO:0004044">
    <property type="term" value="F:amidophosphoribosyltransferase activity"/>
    <property type="evidence" value="ECO:0007669"/>
    <property type="project" value="UniProtKB-UniRule"/>
</dbReference>
<dbReference type="EMBL" id="WBXO01000003">
    <property type="protein sequence ID" value="KAB2953257.1"/>
    <property type="molecule type" value="Genomic_DNA"/>
</dbReference>
<feature type="binding site" evidence="7 11">
    <location>
        <position position="458"/>
    </location>
    <ligand>
        <name>[4Fe-4S] cluster</name>
        <dbReference type="ChEBI" id="CHEBI:49883"/>
    </ligand>
</feature>
<evidence type="ECO:0000256" key="6">
    <source>
        <dbReference type="ARBA" id="ARBA00022962"/>
    </source>
</evidence>
<comment type="catalytic activity">
    <reaction evidence="7 8">
        <text>5-phospho-beta-D-ribosylamine + L-glutamate + diphosphate = 5-phospho-alpha-D-ribose 1-diphosphate + L-glutamine + H2O</text>
        <dbReference type="Rhea" id="RHEA:14905"/>
        <dbReference type="ChEBI" id="CHEBI:15377"/>
        <dbReference type="ChEBI" id="CHEBI:29985"/>
        <dbReference type="ChEBI" id="CHEBI:33019"/>
        <dbReference type="ChEBI" id="CHEBI:58017"/>
        <dbReference type="ChEBI" id="CHEBI:58359"/>
        <dbReference type="ChEBI" id="CHEBI:58681"/>
        <dbReference type="EC" id="2.4.2.14"/>
    </reaction>
</comment>
<proteinExistence type="inferred from homology"/>
<evidence type="ECO:0000256" key="7">
    <source>
        <dbReference type="HAMAP-Rule" id="MF_01931"/>
    </source>
</evidence>
<dbReference type="EC" id="2.4.2.14" evidence="7"/>
<keyword evidence="5 7" id="KW-0658">Purine biosynthesis</keyword>
<dbReference type="Pfam" id="PF13522">
    <property type="entry name" value="GATase_6"/>
    <property type="match status" value="1"/>
</dbReference>
<dbReference type="InterPro" id="IPR035584">
    <property type="entry name" value="PurF_N"/>
</dbReference>
<keyword evidence="7 11" id="KW-0408">Iron</keyword>
<evidence type="ECO:0000259" key="12">
    <source>
        <dbReference type="PROSITE" id="PS51278"/>
    </source>
</evidence>
<evidence type="ECO:0000256" key="1">
    <source>
        <dbReference type="ARBA" id="ARBA00005209"/>
    </source>
</evidence>
<dbReference type="InterPro" id="IPR029055">
    <property type="entry name" value="Ntn_hydrolases_N"/>
</dbReference>
<dbReference type="RefSeq" id="WP_151619139.1">
    <property type="nucleotide sequence ID" value="NZ_WBXO01000003.1"/>
</dbReference>
<dbReference type="Gene3D" id="3.40.50.2020">
    <property type="match status" value="1"/>
</dbReference>
<sequence>MSIEGIHDLPWDKMEEECGVIGIYGPGKKVARLAYFGMHALQHRGQESAGMAVGDGQEISIHKAMGLVTEVFGEKKIAEIENEKSQVTIGHVRYSTTGSSLVSNAQPLVFRYAKGMLAVAHNGNLTNASELRQDLAVTGAVFQTTTDTEVIVNLLARYSQSSLEEALMKVMIDIKGSYSVLVMTENRLLGMRDPYGVRPLCLGRLDGAYVLASESCALDTMGATFIRDIEPGEIVVIDEKGLTSLKTLSPLRKASCIFEYIYFARPDSVIDGIWVNLARRAMGRQLAREVQIDADIVIGVPDSGTAAAIGYSLESGIPFEEGLMKNRYVGRTFIQPTQEMRSQAVRLKLNAIKKAVEGKRVIMIDDSIVRGTTSGKIVQMLRQAGAKEVHMLVSSPPITYPCYYGIDTAVRKELIAAVKTIEEIRELIGADSLHYLTEEGILEAMGQQSDTMTGKDFCTACFTGDYPIEVSDKHDMQDPSCC</sequence>
<keyword evidence="6 7" id="KW-0315">Glutamine amidotransferase</keyword>
<keyword evidence="7 10" id="KW-0460">Magnesium</keyword>
<dbReference type="InterPro" id="IPR017932">
    <property type="entry name" value="GATase_2_dom"/>
</dbReference>
<dbReference type="AlphaFoldDB" id="A0A6I0F3F5"/>
<organism evidence="13 14">
    <name type="scientific">Heliorestis acidaminivorans</name>
    <dbReference type="NCBI Taxonomy" id="553427"/>
    <lineage>
        <taxon>Bacteria</taxon>
        <taxon>Bacillati</taxon>
        <taxon>Bacillota</taxon>
        <taxon>Clostridia</taxon>
        <taxon>Eubacteriales</taxon>
        <taxon>Heliobacteriaceae</taxon>
        <taxon>Heliorestis</taxon>
    </lineage>
</organism>
<keyword evidence="3 7" id="KW-0328">Glycosyltransferase</keyword>
<feature type="binding site" evidence="7 11">
    <location>
        <position position="461"/>
    </location>
    <ligand>
        <name>[4Fe-4S] cluster</name>
        <dbReference type="ChEBI" id="CHEBI:49883"/>
    </ligand>
</feature>
<dbReference type="SUPFAM" id="SSF53271">
    <property type="entry name" value="PRTase-like"/>
    <property type="match status" value="1"/>
</dbReference>
<evidence type="ECO:0000256" key="2">
    <source>
        <dbReference type="ARBA" id="ARBA00010138"/>
    </source>
</evidence>
<dbReference type="UniPathway" id="UPA00074">
    <property type="reaction ID" value="UER00124"/>
</dbReference>
<protein>
    <recommendedName>
        <fullName evidence="7">Amidophosphoribosyltransferase</fullName>
        <shortName evidence="7">ATase</shortName>
        <ecNumber evidence="7">2.4.2.14</ecNumber>
    </recommendedName>
    <alternativeName>
        <fullName evidence="7">Glutamine phosphoribosylpyrophosphate amidotransferase</fullName>
        <shortName evidence="7">GPATase</shortName>
    </alternativeName>
</protein>
<evidence type="ECO:0000256" key="8">
    <source>
        <dbReference type="PIRNR" id="PIRNR000485"/>
    </source>
</evidence>
<name>A0A6I0F3F5_9FIRM</name>
<feature type="binding site" evidence="7 11">
    <location>
        <position position="402"/>
    </location>
    <ligand>
        <name>[4Fe-4S] cluster</name>
        <dbReference type="ChEBI" id="CHEBI:49883"/>
    </ligand>
</feature>
<dbReference type="CDD" id="cd06223">
    <property type="entry name" value="PRTases_typeI"/>
    <property type="match status" value="1"/>
</dbReference>